<gene>
    <name evidence="2" type="ORF">Bca52824_023017</name>
</gene>
<evidence type="ECO:0000256" key="1">
    <source>
        <dbReference type="SAM" id="MobiDB-lite"/>
    </source>
</evidence>
<proteinExistence type="predicted"/>
<keyword evidence="3" id="KW-1185">Reference proteome</keyword>
<feature type="compositionally biased region" description="Basic and acidic residues" evidence="1">
    <location>
        <begin position="225"/>
        <end position="234"/>
    </location>
</feature>
<name>A0A8X7VI72_BRACI</name>
<dbReference type="Proteomes" id="UP000886595">
    <property type="component" value="Unassembled WGS sequence"/>
</dbReference>
<evidence type="ECO:0000313" key="3">
    <source>
        <dbReference type="Proteomes" id="UP000886595"/>
    </source>
</evidence>
<dbReference type="AlphaFoldDB" id="A0A8X7VI72"/>
<feature type="compositionally biased region" description="Basic and acidic residues" evidence="1">
    <location>
        <begin position="203"/>
        <end position="215"/>
    </location>
</feature>
<protein>
    <submittedName>
        <fullName evidence="2">Uncharacterized protein</fullName>
    </submittedName>
</protein>
<dbReference type="EMBL" id="JAAMPC010000005">
    <property type="protein sequence ID" value="KAG2311460.1"/>
    <property type="molecule type" value="Genomic_DNA"/>
</dbReference>
<feature type="compositionally biased region" description="Basic residues" evidence="1">
    <location>
        <begin position="175"/>
        <end position="184"/>
    </location>
</feature>
<sequence>MHRQQARIAKVYWKSRQPLVLGPRKSRLSLFTRKQQKLLNKAREMSGVPDVSALLKGKLQLLSKKSVPEGASAGSGGADTSQQNIPSLVDENVDAEPLAPNPKKKRKKDSSKKAASSGEPALVKEFAPSKGSSEGSKAREKTKRKGSRGDPAIDHGDETGAFVGVDPDNEAPKERLKKRSRKKPAAKDQQSSDLGAIPADAIESTRLKAKLEERGSSPGVLCESGPKEAGHTEVSRVPSGEIRGNVSPPKPSKVCAELTRQIRGGPRVMQPIGDLFFRDEYVAAAQAGRRADGSMNVLVERYDSTLRQTMVDLGASEKLARANLNAIERIKAEQKNAAGKLLRRRRSYGLTRLLRGRRRNCSERRTPSWRS</sequence>
<feature type="region of interest" description="Disordered" evidence="1">
    <location>
        <begin position="66"/>
        <end position="253"/>
    </location>
</feature>
<organism evidence="2 3">
    <name type="scientific">Brassica carinata</name>
    <name type="common">Ethiopian mustard</name>
    <name type="synonym">Abyssinian cabbage</name>
    <dbReference type="NCBI Taxonomy" id="52824"/>
    <lineage>
        <taxon>Eukaryota</taxon>
        <taxon>Viridiplantae</taxon>
        <taxon>Streptophyta</taxon>
        <taxon>Embryophyta</taxon>
        <taxon>Tracheophyta</taxon>
        <taxon>Spermatophyta</taxon>
        <taxon>Magnoliopsida</taxon>
        <taxon>eudicotyledons</taxon>
        <taxon>Gunneridae</taxon>
        <taxon>Pentapetalae</taxon>
        <taxon>rosids</taxon>
        <taxon>malvids</taxon>
        <taxon>Brassicales</taxon>
        <taxon>Brassicaceae</taxon>
        <taxon>Brassiceae</taxon>
        <taxon>Brassica</taxon>
    </lineage>
</organism>
<comment type="caution">
    <text evidence="2">The sequence shown here is derived from an EMBL/GenBank/DDBJ whole genome shotgun (WGS) entry which is preliminary data.</text>
</comment>
<accession>A0A8X7VI72</accession>
<feature type="compositionally biased region" description="Basic and acidic residues" evidence="1">
    <location>
        <begin position="147"/>
        <end position="158"/>
    </location>
</feature>
<reference evidence="2 3" key="1">
    <citation type="submission" date="2020-02" db="EMBL/GenBank/DDBJ databases">
        <authorList>
            <person name="Ma Q."/>
            <person name="Huang Y."/>
            <person name="Song X."/>
            <person name="Pei D."/>
        </authorList>
    </citation>
    <scope>NUCLEOTIDE SEQUENCE [LARGE SCALE GENOMIC DNA]</scope>
    <source>
        <strain evidence="2">Sxm20200214</strain>
        <tissue evidence="2">Leaf</tissue>
    </source>
</reference>
<evidence type="ECO:0000313" key="2">
    <source>
        <dbReference type="EMBL" id="KAG2311460.1"/>
    </source>
</evidence>